<organism evidence="1 2">
    <name type="scientific">Banduia mediterranea</name>
    <dbReference type="NCBI Taxonomy" id="3075609"/>
    <lineage>
        <taxon>Bacteria</taxon>
        <taxon>Pseudomonadati</taxon>
        <taxon>Pseudomonadota</taxon>
        <taxon>Gammaproteobacteria</taxon>
        <taxon>Nevskiales</taxon>
        <taxon>Algiphilaceae</taxon>
        <taxon>Banduia</taxon>
    </lineage>
</organism>
<dbReference type="EMBL" id="JAVRIC010000005">
    <property type="protein sequence ID" value="MDT0496798.1"/>
    <property type="molecule type" value="Genomic_DNA"/>
</dbReference>
<proteinExistence type="predicted"/>
<keyword evidence="2" id="KW-1185">Reference proteome</keyword>
<dbReference type="RefSeq" id="WP_311364190.1">
    <property type="nucleotide sequence ID" value="NZ_JAVRIC010000005.1"/>
</dbReference>
<gene>
    <name evidence="1" type="ORF">RM530_05395</name>
</gene>
<dbReference type="Proteomes" id="UP001254608">
    <property type="component" value="Unassembled WGS sequence"/>
</dbReference>
<comment type="caution">
    <text evidence="1">The sequence shown here is derived from an EMBL/GenBank/DDBJ whole genome shotgun (WGS) entry which is preliminary data.</text>
</comment>
<protein>
    <submittedName>
        <fullName evidence="1">Uncharacterized protein</fullName>
    </submittedName>
</protein>
<sequence length="149" mass="16474">MHDQGKSFAAMNEQGADLGNFYPVGHIVAAFPTREAALTVQKSLQGKGYTADETRYLSPETVVEGTQRGLDSAGLLSMLGSSLRMVQLYHDLAEKGRHFLLIHAPDERDDEQVMSVIREQPHELAQKYHRLTVESLGGELNPTRDTQPG</sequence>
<evidence type="ECO:0000313" key="2">
    <source>
        <dbReference type="Proteomes" id="UP001254608"/>
    </source>
</evidence>
<reference evidence="1 2" key="1">
    <citation type="submission" date="2023-09" db="EMBL/GenBank/DDBJ databases">
        <authorList>
            <person name="Rey-Velasco X."/>
        </authorList>
    </citation>
    <scope>NUCLEOTIDE SEQUENCE [LARGE SCALE GENOMIC DNA]</scope>
    <source>
        <strain evidence="1 2">W345</strain>
    </source>
</reference>
<evidence type="ECO:0000313" key="1">
    <source>
        <dbReference type="EMBL" id="MDT0496798.1"/>
    </source>
</evidence>
<accession>A0ABU2WGZ6</accession>
<name>A0ABU2WGZ6_9GAMM</name>